<dbReference type="NCBIfam" id="NF005559">
    <property type="entry name" value="PRK07231.1"/>
    <property type="match status" value="1"/>
</dbReference>
<dbReference type="PRINTS" id="PR00080">
    <property type="entry name" value="SDRFAMILY"/>
</dbReference>
<dbReference type="AlphaFoldDB" id="A0A4R7CD47"/>
<dbReference type="PANTHER" id="PTHR43639">
    <property type="entry name" value="OXIDOREDUCTASE, SHORT-CHAIN DEHYDROGENASE/REDUCTASE FAMILY (AFU_ORTHOLOGUE AFUA_5G02870)"/>
    <property type="match status" value="1"/>
</dbReference>
<dbReference type="PROSITE" id="PS00061">
    <property type="entry name" value="ADH_SHORT"/>
    <property type="match status" value="1"/>
</dbReference>
<dbReference type="PRINTS" id="PR00081">
    <property type="entry name" value="GDHRDH"/>
</dbReference>
<evidence type="ECO:0000313" key="3">
    <source>
        <dbReference type="EMBL" id="TDR94747.1"/>
    </source>
</evidence>
<dbReference type="OrthoDB" id="9790146at2"/>
<evidence type="ECO:0000256" key="1">
    <source>
        <dbReference type="ARBA" id="ARBA00006484"/>
    </source>
</evidence>
<protein>
    <submittedName>
        <fullName evidence="3">3-oxoacyl-[acyl-carrier protein] reductase</fullName>
    </submittedName>
</protein>
<comment type="caution">
    <text evidence="3">The sequence shown here is derived from an EMBL/GenBank/DDBJ whole genome shotgun (WGS) entry which is preliminary data.</text>
</comment>
<sequence>MAGRLHNKTAIVTGAAQGFGLGIAETFIREGARVAMLDINEAAVAKAAEPFGAAAIGLGCDVSKAGDVNRAAEAAIERFGGVDIVVNNAGTTHRNRPMLEVEEEEYDRIFAVNVKSVYLLTRAVLPHFRSRRGGCILNIGSTAGIRPRPGLTWYNASKGAVNLLSKSMAVELAPDRVRVNCIAPVAGDTPLLASFMGEDTPEKREAFKASIPWGRLSTAQDIANAALFLCSDEGEMVTGTVLAVDGGRCV</sequence>
<dbReference type="InterPro" id="IPR002347">
    <property type="entry name" value="SDR_fam"/>
</dbReference>
<dbReference type="Pfam" id="PF13561">
    <property type="entry name" value="adh_short_C2"/>
    <property type="match status" value="1"/>
</dbReference>
<dbReference type="Proteomes" id="UP000295122">
    <property type="component" value="Unassembled WGS sequence"/>
</dbReference>
<name>A0A4R7CD47_9HYPH</name>
<dbReference type="RefSeq" id="WP_133769612.1">
    <property type="nucleotide sequence ID" value="NZ_SNZR01000011.1"/>
</dbReference>
<dbReference type="GO" id="GO:0016491">
    <property type="term" value="F:oxidoreductase activity"/>
    <property type="evidence" value="ECO:0007669"/>
    <property type="project" value="UniProtKB-KW"/>
</dbReference>
<evidence type="ECO:0000313" key="4">
    <source>
        <dbReference type="Proteomes" id="UP000295122"/>
    </source>
</evidence>
<dbReference type="PANTHER" id="PTHR43639:SF1">
    <property type="entry name" value="SHORT-CHAIN DEHYDROGENASE_REDUCTASE FAMILY PROTEIN"/>
    <property type="match status" value="1"/>
</dbReference>
<comment type="similarity">
    <text evidence="1">Belongs to the short-chain dehydrogenases/reductases (SDR) family.</text>
</comment>
<keyword evidence="2" id="KW-0560">Oxidoreductase</keyword>
<organism evidence="3 4">
    <name type="scientific">Enterovirga rhinocerotis</name>
    <dbReference type="NCBI Taxonomy" id="1339210"/>
    <lineage>
        <taxon>Bacteria</taxon>
        <taxon>Pseudomonadati</taxon>
        <taxon>Pseudomonadota</taxon>
        <taxon>Alphaproteobacteria</taxon>
        <taxon>Hyphomicrobiales</taxon>
        <taxon>Methylobacteriaceae</taxon>
        <taxon>Enterovirga</taxon>
    </lineage>
</organism>
<dbReference type="EMBL" id="SNZR01000011">
    <property type="protein sequence ID" value="TDR94747.1"/>
    <property type="molecule type" value="Genomic_DNA"/>
</dbReference>
<dbReference type="FunFam" id="3.40.50.720:FF:000084">
    <property type="entry name" value="Short-chain dehydrogenase reductase"/>
    <property type="match status" value="1"/>
</dbReference>
<dbReference type="InterPro" id="IPR020904">
    <property type="entry name" value="Sc_DH/Rdtase_CS"/>
</dbReference>
<proteinExistence type="inferred from homology"/>
<dbReference type="SUPFAM" id="SSF51735">
    <property type="entry name" value="NAD(P)-binding Rossmann-fold domains"/>
    <property type="match status" value="1"/>
</dbReference>
<gene>
    <name evidence="3" type="ORF">EV668_2036</name>
</gene>
<accession>A0A4R7CD47</accession>
<reference evidence="3 4" key="1">
    <citation type="submission" date="2019-03" db="EMBL/GenBank/DDBJ databases">
        <title>Genomic Encyclopedia of Type Strains, Phase IV (KMG-IV): sequencing the most valuable type-strain genomes for metagenomic binning, comparative biology and taxonomic classification.</title>
        <authorList>
            <person name="Goeker M."/>
        </authorList>
    </citation>
    <scope>NUCLEOTIDE SEQUENCE [LARGE SCALE GENOMIC DNA]</scope>
    <source>
        <strain evidence="3 4">DSM 25903</strain>
    </source>
</reference>
<keyword evidence="4" id="KW-1185">Reference proteome</keyword>
<dbReference type="Gene3D" id="3.40.50.720">
    <property type="entry name" value="NAD(P)-binding Rossmann-like Domain"/>
    <property type="match status" value="1"/>
</dbReference>
<dbReference type="InterPro" id="IPR036291">
    <property type="entry name" value="NAD(P)-bd_dom_sf"/>
</dbReference>
<evidence type="ECO:0000256" key="2">
    <source>
        <dbReference type="ARBA" id="ARBA00023002"/>
    </source>
</evidence>